<dbReference type="AlphaFoldDB" id="A0A561UA70"/>
<evidence type="ECO:0000259" key="1">
    <source>
        <dbReference type="Pfam" id="PF03992"/>
    </source>
</evidence>
<keyword evidence="2" id="KW-0503">Monooxygenase</keyword>
<proteinExistence type="predicted"/>
<dbReference type="InterPro" id="IPR052936">
    <property type="entry name" value="Jasmonate_Hydroxylase-like"/>
</dbReference>
<dbReference type="GO" id="GO:0004497">
    <property type="term" value="F:monooxygenase activity"/>
    <property type="evidence" value="ECO:0007669"/>
    <property type="project" value="UniProtKB-KW"/>
</dbReference>
<evidence type="ECO:0000313" key="3">
    <source>
        <dbReference type="Proteomes" id="UP000317940"/>
    </source>
</evidence>
<keyword evidence="3" id="KW-1185">Reference proteome</keyword>
<organism evidence="2 3">
    <name type="scientific">Kitasatospora viridis</name>
    <dbReference type="NCBI Taxonomy" id="281105"/>
    <lineage>
        <taxon>Bacteria</taxon>
        <taxon>Bacillati</taxon>
        <taxon>Actinomycetota</taxon>
        <taxon>Actinomycetes</taxon>
        <taxon>Kitasatosporales</taxon>
        <taxon>Streptomycetaceae</taxon>
        <taxon>Kitasatospora</taxon>
    </lineage>
</organism>
<keyword evidence="2" id="KW-0560">Oxidoreductase</keyword>
<dbReference type="Proteomes" id="UP000317940">
    <property type="component" value="Unassembled WGS sequence"/>
</dbReference>
<comment type="caution">
    <text evidence="2">The sequence shown here is derived from an EMBL/GenBank/DDBJ whole genome shotgun (WGS) entry which is preliminary data.</text>
</comment>
<dbReference type="EMBL" id="VIWT01000001">
    <property type="protein sequence ID" value="TWF96252.1"/>
    <property type="molecule type" value="Genomic_DNA"/>
</dbReference>
<reference evidence="2 3" key="1">
    <citation type="submission" date="2019-06" db="EMBL/GenBank/DDBJ databases">
        <title>Sequencing the genomes of 1000 actinobacteria strains.</title>
        <authorList>
            <person name="Klenk H.-P."/>
        </authorList>
    </citation>
    <scope>NUCLEOTIDE SEQUENCE [LARGE SCALE GENOMIC DNA]</scope>
    <source>
        <strain evidence="2 3">DSM 44826</strain>
    </source>
</reference>
<dbReference type="PANTHER" id="PTHR37811">
    <property type="entry name" value="BLL5343 PROTEIN"/>
    <property type="match status" value="1"/>
</dbReference>
<name>A0A561UA70_9ACTN</name>
<gene>
    <name evidence="2" type="ORF">FHX73_1116</name>
</gene>
<dbReference type="InterPro" id="IPR011008">
    <property type="entry name" value="Dimeric_a/b-barrel"/>
</dbReference>
<sequence>MTDRAPARLPAPPYYAVVFTAVRTSGDNGYQETDDRLMELAADEPGFLGVDAARGADGLGITVTYWQDEQSIAAWRNHAEHALARKYGREHWYSSYALHVTKVERAYGFTRPEG</sequence>
<accession>A0A561UA70</accession>
<dbReference type="Gene3D" id="3.30.70.100">
    <property type="match status" value="1"/>
</dbReference>
<dbReference type="Pfam" id="PF03992">
    <property type="entry name" value="ABM"/>
    <property type="match status" value="1"/>
</dbReference>
<dbReference type="PANTHER" id="PTHR37811:SF2">
    <property type="entry name" value="ABM DOMAIN-CONTAINING PROTEIN"/>
    <property type="match status" value="1"/>
</dbReference>
<protein>
    <submittedName>
        <fullName evidence="2">Heme-degrading monooxygenase HmoA</fullName>
    </submittedName>
</protein>
<dbReference type="SUPFAM" id="SSF54909">
    <property type="entry name" value="Dimeric alpha+beta barrel"/>
    <property type="match status" value="1"/>
</dbReference>
<dbReference type="InterPro" id="IPR007138">
    <property type="entry name" value="ABM_dom"/>
</dbReference>
<evidence type="ECO:0000313" key="2">
    <source>
        <dbReference type="EMBL" id="TWF96252.1"/>
    </source>
</evidence>
<dbReference type="RefSeq" id="WP_246213271.1">
    <property type="nucleotide sequence ID" value="NZ_BAAAMZ010000020.1"/>
</dbReference>
<feature type="domain" description="ABM" evidence="1">
    <location>
        <begin position="26"/>
        <end position="85"/>
    </location>
</feature>